<evidence type="ECO:0000256" key="5">
    <source>
        <dbReference type="ARBA" id="ARBA00023306"/>
    </source>
</evidence>
<sequence>MVDCRQIKLDVLQSFLSAFEFIFANKELSIDNIKFIGTENNEENNNDTYVEASVHLTSEKVQVLKKLVVAESIHYQIDQNEVSKEQFTKTLKDLGLFYSYTSFFMPMTLERIANLSDESRAELIDELCNNDETRAIYKRLEVQIEECRVILKHRNDQIKEFTADKKAAKLNIENESKMHEIENKMKEQNQEYNLLKIFHNKQEMESAQNELVNFFVNYSQLIAEYEQSLSDFRSKTISHEDFIIRVRESYNQYKKLNTLRLKKVMEKVKHENEMKVLKEKKSRFNRFEKSKNIEQVQAKLKEVDDFLKQLNNQNEKFNGTFDEYCKVQMDILKQHPKYICYIACQKLENQIEMVKTSKENYHRSIKNIEENSIKINQELKHAKNNHTKVQLEKAHLETLAQEQKTRLSNYERIIHAYERLLAKNRLKFNPRIQLIAESLKKQFPNEVIGILSDLFETNEPQHFPIVRNGIIELLGKKGDAIIVRDSKVLKKCMDFVLSLGSVDVTFVPMDSFEKEYTETVIPDNIGTPIESYIKAYNPVIKNILMEYLQPMIVSNVNSHELSIFEAVSKKISVTNFQNAINLSSDGINVFSNLEKMHTENKHKEIILHLKEMRLAEVAKRIELAETRCKLKDLDHHIENAAFYVNSLTELLERLTKKLEKFKMELEKIEDFMAKDFSAHEQMYAKMKEEFQGVIAENFQSALSKFGLESIEEFLIISNRDGNYVTNSCALLKVQDVYKKLVKTFPNSAFAQELSNRIEVFQKECDAVAVSTEEENIDTNTDSEISVILVEKEKCDQLNEKLCNLTISSNELHLKLSHSANDTFLSLNNTFMKCDEISGINSERLTTILDIPQNDDDDAINEDSNYILDILNKLEVDTSDLDESLKTETNIPKKIRQMELDLKSFSKALEKFPVLIEGDKEGLKEINHSIRELKTKINKTSKEYEEFTDIFKNARISRMKSFNKCLEVLNEEIAKFCRISLNDVTAELKPIDEVEPYLNKLQFFWRAEGNEEVLDESKKNNLAALAFLLGILKFKNQRQINYINNTTVMAQVCESLEKYVESNETDLQCNILNLNETAKYNNAIVPVKKNFNILNHDDNLY</sequence>
<keyword evidence="3 6" id="KW-0175">Coiled coil</keyword>
<dbReference type="OrthoDB" id="10671425at2759"/>
<dbReference type="GO" id="GO:0008278">
    <property type="term" value="C:cohesin complex"/>
    <property type="evidence" value="ECO:0007669"/>
    <property type="project" value="TreeGrafter"/>
</dbReference>
<keyword evidence="5" id="KW-0131">Cell cycle</keyword>
<dbReference type="SUPFAM" id="SSF75553">
    <property type="entry name" value="Smc hinge domain"/>
    <property type="match status" value="1"/>
</dbReference>
<feature type="coiled-coil region" evidence="6">
    <location>
        <begin position="922"/>
        <end position="949"/>
    </location>
</feature>
<evidence type="ECO:0000313" key="7">
    <source>
        <dbReference type="EMBL" id="KAG5684352.1"/>
    </source>
</evidence>
<dbReference type="GO" id="GO:0003677">
    <property type="term" value="F:DNA binding"/>
    <property type="evidence" value="ECO:0007669"/>
    <property type="project" value="TreeGrafter"/>
</dbReference>
<evidence type="ECO:0000256" key="4">
    <source>
        <dbReference type="ARBA" id="ARBA00023242"/>
    </source>
</evidence>
<proteinExistence type="predicted"/>
<dbReference type="GO" id="GO:0051301">
    <property type="term" value="P:cell division"/>
    <property type="evidence" value="ECO:0007669"/>
    <property type="project" value="UniProtKB-KW"/>
</dbReference>
<organism evidence="7 8">
    <name type="scientific">Polypedilum vanderplanki</name>
    <name type="common">Sleeping chironomid midge</name>
    <dbReference type="NCBI Taxonomy" id="319348"/>
    <lineage>
        <taxon>Eukaryota</taxon>
        <taxon>Metazoa</taxon>
        <taxon>Ecdysozoa</taxon>
        <taxon>Arthropoda</taxon>
        <taxon>Hexapoda</taxon>
        <taxon>Insecta</taxon>
        <taxon>Pterygota</taxon>
        <taxon>Neoptera</taxon>
        <taxon>Endopterygota</taxon>
        <taxon>Diptera</taxon>
        <taxon>Nematocera</taxon>
        <taxon>Chironomoidea</taxon>
        <taxon>Chironomidae</taxon>
        <taxon>Chironominae</taxon>
        <taxon>Polypedilum</taxon>
        <taxon>Polypedilum</taxon>
    </lineage>
</organism>
<keyword evidence="1" id="KW-0132">Cell division</keyword>
<dbReference type="GO" id="GO:0007062">
    <property type="term" value="P:sister chromatid cohesion"/>
    <property type="evidence" value="ECO:0007669"/>
    <property type="project" value="TreeGrafter"/>
</dbReference>
<dbReference type="PANTHER" id="PTHR18937">
    <property type="entry name" value="STRUCTURAL MAINTENANCE OF CHROMOSOMES SMC FAMILY MEMBER"/>
    <property type="match status" value="1"/>
</dbReference>
<keyword evidence="8" id="KW-1185">Reference proteome</keyword>
<keyword evidence="4" id="KW-0539">Nucleus</keyword>
<protein>
    <submittedName>
        <fullName evidence="7">Uncharacterized protein</fullName>
    </submittedName>
</protein>
<feature type="coiled-coil region" evidence="6">
    <location>
        <begin position="644"/>
        <end position="671"/>
    </location>
</feature>
<accession>A0A9J6CQX2</accession>
<dbReference type="Proteomes" id="UP001107558">
    <property type="component" value="Chromosome 1"/>
</dbReference>
<dbReference type="PANTHER" id="PTHR18937:SF12">
    <property type="entry name" value="STRUCTURAL MAINTENANCE OF CHROMOSOMES PROTEIN"/>
    <property type="match status" value="1"/>
</dbReference>
<keyword evidence="2" id="KW-0498">Mitosis</keyword>
<dbReference type="Gene3D" id="1.20.1060.20">
    <property type="match status" value="1"/>
</dbReference>
<feature type="coiled-coil region" evidence="6">
    <location>
        <begin position="344"/>
        <end position="420"/>
    </location>
</feature>
<evidence type="ECO:0000256" key="6">
    <source>
        <dbReference type="SAM" id="Coils"/>
    </source>
</evidence>
<dbReference type="Gene3D" id="3.40.50.300">
    <property type="entry name" value="P-loop containing nucleotide triphosphate hydrolases"/>
    <property type="match status" value="1"/>
</dbReference>
<gene>
    <name evidence="7" type="ORF">PVAND_013587</name>
</gene>
<dbReference type="AlphaFoldDB" id="A0A9J6CQX2"/>
<evidence type="ECO:0000256" key="2">
    <source>
        <dbReference type="ARBA" id="ARBA00022776"/>
    </source>
</evidence>
<dbReference type="GO" id="GO:0005634">
    <property type="term" value="C:nucleus"/>
    <property type="evidence" value="ECO:0007669"/>
    <property type="project" value="TreeGrafter"/>
</dbReference>
<dbReference type="GO" id="GO:0005524">
    <property type="term" value="F:ATP binding"/>
    <property type="evidence" value="ECO:0007669"/>
    <property type="project" value="InterPro"/>
</dbReference>
<dbReference type="InterPro" id="IPR036277">
    <property type="entry name" value="SMC_hinge_sf"/>
</dbReference>
<reference evidence="7" key="1">
    <citation type="submission" date="2021-03" db="EMBL/GenBank/DDBJ databases">
        <title>Chromosome level genome of the anhydrobiotic midge Polypedilum vanderplanki.</title>
        <authorList>
            <person name="Yoshida Y."/>
            <person name="Kikawada T."/>
            <person name="Gusev O."/>
        </authorList>
    </citation>
    <scope>NUCLEOTIDE SEQUENCE</scope>
    <source>
        <strain evidence="7">NIAS01</strain>
        <tissue evidence="7">Whole body or cell culture</tissue>
    </source>
</reference>
<comment type="caution">
    <text evidence="7">The sequence shown here is derived from an EMBL/GenBank/DDBJ whole genome shotgun (WGS) entry which is preliminary data.</text>
</comment>
<evidence type="ECO:0000256" key="3">
    <source>
        <dbReference type="ARBA" id="ARBA00023054"/>
    </source>
</evidence>
<evidence type="ECO:0000313" key="8">
    <source>
        <dbReference type="Proteomes" id="UP001107558"/>
    </source>
</evidence>
<dbReference type="EMBL" id="JADBJN010000001">
    <property type="protein sequence ID" value="KAG5684352.1"/>
    <property type="molecule type" value="Genomic_DNA"/>
</dbReference>
<evidence type="ECO:0000256" key="1">
    <source>
        <dbReference type="ARBA" id="ARBA00022618"/>
    </source>
</evidence>
<dbReference type="InterPro" id="IPR027417">
    <property type="entry name" value="P-loop_NTPase"/>
</dbReference>
<name>A0A9J6CQX2_POLVA</name>